<sequence>MQWSKTENKGMGLFATQPYKVGDIILVEEAYSWVTLQDNSLNICHTCFHCSEALKKCSRCKFARYCGLDCQKKAWKENNHQWECRAIACSVNRKTPSIVRLAALVLFRALATNGQDRKILERCRSFPYWSSDGGEFLSGHSLYGWVEDLRHFMRLSCYPQKELSELLEDNFVMSLIRLLEMNAHTIFDSELNTLGVGFFPKASLMNHDCRPNSVALFTGGFHNTSGKPVSIHIRCVRPIEAGEEIVISYLDVCLSWMDRLEWLKEHYQFECCCSRCKEESSLTIQQYGEKLVELKSDLKTINHLIVLSEQEELGNNNLSRSFECIHWAWDKCRQCIQKLYPNSPIFHWKQIQIASRMGYLCIVLEKYSQATDYLELYIELLRDKPEFAYFPTVALEMLKLGKLYAYLGNLSAAKRYLEKAKQIYTNLLVKEDPLYYKCEEELYKVVVEYDWMVQQTGLC</sequence>
<dbReference type="InterPro" id="IPR002893">
    <property type="entry name" value="Znf_MYND"/>
</dbReference>
<dbReference type="InterPro" id="IPR050869">
    <property type="entry name" value="H3K4_H4K5_MeTrfase"/>
</dbReference>
<feature type="domain" description="MYND-type" evidence="6">
    <location>
        <begin position="44"/>
        <end position="84"/>
    </location>
</feature>
<dbReference type="SUPFAM" id="SSF82199">
    <property type="entry name" value="SET domain"/>
    <property type="match status" value="1"/>
</dbReference>
<keyword evidence="3" id="KW-0862">Zinc</keyword>
<dbReference type="Gene3D" id="6.10.140.2220">
    <property type="match status" value="1"/>
</dbReference>
<keyword evidence="1" id="KW-0479">Metal-binding</keyword>
<proteinExistence type="predicted"/>
<comment type="caution">
    <text evidence="7">The sequence shown here is derived from an EMBL/GenBank/DDBJ whole genome shotgun (WGS) entry which is preliminary data.</text>
</comment>
<reference evidence="7" key="2">
    <citation type="submission" date="2022-01" db="EMBL/GenBank/DDBJ databases">
        <authorList>
            <person name="Hirooka S."/>
            <person name="Miyagishima S.Y."/>
        </authorList>
    </citation>
    <scope>NUCLEOTIDE SEQUENCE</scope>
    <source>
        <strain evidence="7">NBRC 102759</strain>
    </source>
</reference>
<dbReference type="Gene3D" id="1.25.40.10">
    <property type="entry name" value="Tetratricopeptide repeat domain"/>
    <property type="match status" value="1"/>
</dbReference>
<reference evidence="7" key="1">
    <citation type="journal article" date="2022" name="Proc. Natl. Acad. Sci. U.S.A.">
        <title>Life cycle and functional genomics of the unicellular red alga Galdieria for elucidating algal and plant evolution and industrial use.</title>
        <authorList>
            <person name="Hirooka S."/>
            <person name="Itabashi T."/>
            <person name="Ichinose T.M."/>
            <person name="Onuma R."/>
            <person name="Fujiwara T."/>
            <person name="Yamashita S."/>
            <person name="Jong L.W."/>
            <person name="Tomita R."/>
            <person name="Iwane A.H."/>
            <person name="Miyagishima S.Y."/>
        </authorList>
    </citation>
    <scope>NUCLEOTIDE SEQUENCE</scope>
    <source>
        <strain evidence="7">NBRC 102759</strain>
    </source>
</reference>
<dbReference type="AlphaFoldDB" id="A0A9C7Q1J7"/>
<name>A0A9C7Q1J7_9RHOD</name>
<dbReference type="SMART" id="SM00317">
    <property type="entry name" value="SET"/>
    <property type="match status" value="1"/>
</dbReference>
<dbReference type="Gene3D" id="1.10.220.160">
    <property type="match status" value="1"/>
</dbReference>
<dbReference type="OrthoDB" id="265717at2759"/>
<dbReference type="InterPro" id="IPR046341">
    <property type="entry name" value="SET_dom_sf"/>
</dbReference>
<evidence type="ECO:0000256" key="3">
    <source>
        <dbReference type="ARBA" id="ARBA00022833"/>
    </source>
</evidence>
<keyword evidence="2 4" id="KW-0863">Zinc-finger</keyword>
<evidence type="ECO:0000259" key="6">
    <source>
        <dbReference type="PROSITE" id="PS50865"/>
    </source>
</evidence>
<gene>
    <name evidence="7" type="ORF">GpartN1_g5940.t1</name>
</gene>
<accession>A0A9C7Q1J7</accession>
<dbReference type="PROSITE" id="PS50280">
    <property type="entry name" value="SET"/>
    <property type="match status" value="1"/>
</dbReference>
<evidence type="ECO:0000259" key="5">
    <source>
        <dbReference type="PROSITE" id="PS50280"/>
    </source>
</evidence>
<keyword evidence="8" id="KW-1185">Reference proteome</keyword>
<dbReference type="SUPFAM" id="SSF48452">
    <property type="entry name" value="TPR-like"/>
    <property type="match status" value="1"/>
</dbReference>
<dbReference type="Proteomes" id="UP001061958">
    <property type="component" value="Unassembled WGS sequence"/>
</dbReference>
<evidence type="ECO:0000256" key="4">
    <source>
        <dbReference type="PROSITE-ProRule" id="PRU00134"/>
    </source>
</evidence>
<dbReference type="GO" id="GO:0005634">
    <property type="term" value="C:nucleus"/>
    <property type="evidence" value="ECO:0007669"/>
    <property type="project" value="TreeGrafter"/>
</dbReference>
<dbReference type="GO" id="GO:0008270">
    <property type="term" value="F:zinc ion binding"/>
    <property type="evidence" value="ECO:0007669"/>
    <property type="project" value="UniProtKB-KW"/>
</dbReference>
<dbReference type="Gene3D" id="2.170.270.10">
    <property type="entry name" value="SET domain"/>
    <property type="match status" value="1"/>
</dbReference>
<protein>
    <submittedName>
        <fullName evidence="7">Uncharacterized protein</fullName>
    </submittedName>
</protein>
<dbReference type="EMBL" id="BQMJ01000051">
    <property type="protein sequence ID" value="GJQ14149.1"/>
    <property type="molecule type" value="Genomic_DNA"/>
</dbReference>
<dbReference type="Pfam" id="PF01753">
    <property type="entry name" value="zf-MYND"/>
    <property type="match status" value="1"/>
</dbReference>
<dbReference type="PANTHER" id="PTHR12197">
    <property type="entry name" value="HISTONE-LYSINE N-METHYLTRANSFERASE SMYD"/>
    <property type="match status" value="1"/>
</dbReference>
<organism evidence="7 8">
    <name type="scientific">Galdieria partita</name>
    <dbReference type="NCBI Taxonomy" id="83374"/>
    <lineage>
        <taxon>Eukaryota</taxon>
        <taxon>Rhodophyta</taxon>
        <taxon>Bangiophyceae</taxon>
        <taxon>Galdieriales</taxon>
        <taxon>Galdieriaceae</taxon>
        <taxon>Galdieria</taxon>
    </lineage>
</organism>
<feature type="domain" description="SET" evidence="5">
    <location>
        <begin position="1"/>
        <end position="250"/>
    </location>
</feature>
<evidence type="ECO:0000256" key="2">
    <source>
        <dbReference type="ARBA" id="ARBA00022771"/>
    </source>
</evidence>
<dbReference type="InterPro" id="IPR011990">
    <property type="entry name" value="TPR-like_helical_dom_sf"/>
</dbReference>
<dbReference type="InterPro" id="IPR001214">
    <property type="entry name" value="SET_dom"/>
</dbReference>
<dbReference type="PROSITE" id="PS50865">
    <property type="entry name" value="ZF_MYND_2"/>
    <property type="match status" value="1"/>
</dbReference>
<evidence type="ECO:0000313" key="8">
    <source>
        <dbReference type="Proteomes" id="UP001061958"/>
    </source>
</evidence>
<dbReference type="Pfam" id="PF00856">
    <property type="entry name" value="SET"/>
    <property type="match status" value="1"/>
</dbReference>
<evidence type="ECO:0000313" key="7">
    <source>
        <dbReference type="EMBL" id="GJQ14149.1"/>
    </source>
</evidence>
<dbReference type="PROSITE" id="PS01360">
    <property type="entry name" value="ZF_MYND_1"/>
    <property type="match status" value="1"/>
</dbReference>
<evidence type="ECO:0000256" key="1">
    <source>
        <dbReference type="ARBA" id="ARBA00022723"/>
    </source>
</evidence>
<dbReference type="PANTHER" id="PTHR12197:SF251">
    <property type="entry name" value="EG:BACR7C10.4 PROTEIN"/>
    <property type="match status" value="1"/>
</dbReference>